<name>L7F5A8_STRT8</name>
<dbReference type="SUPFAM" id="SSF48371">
    <property type="entry name" value="ARM repeat"/>
    <property type="match status" value="1"/>
</dbReference>
<reference evidence="2 3" key="1">
    <citation type="journal article" date="2011" name="Plasmid">
        <title>Streptomyces turgidiscabies Car8 contains a modular pathogenicity island that shares virulence genes with other actinobacterial plant pathogens.</title>
        <authorList>
            <person name="Huguet-Tapia J.C."/>
            <person name="Badger J.H."/>
            <person name="Loria R."/>
            <person name="Pettis G.S."/>
        </authorList>
    </citation>
    <scope>NUCLEOTIDE SEQUENCE [LARGE SCALE GENOMIC DNA]</scope>
    <source>
        <strain evidence="2 3">Car8</strain>
    </source>
</reference>
<organism evidence="2 3">
    <name type="scientific">Streptomyces turgidiscabies (strain Car8)</name>
    <dbReference type="NCBI Taxonomy" id="698760"/>
    <lineage>
        <taxon>Bacteria</taxon>
        <taxon>Bacillati</taxon>
        <taxon>Actinomycetota</taxon>
        <taxon>Actinomycetes</taxon>
        <taxon>Kitasatosporales</taxon>
        <taxon>Streptomycetaceae</taxon>
        <taxon>Streptomyces</taxon>
    </lineage>
</organism>
<evidence type="ECO:0000313" key="2">
    <source>
        <dbReference type="EMBL" id="ELP65835.1"/>
    </source>
</evidence>
<protein>
    <submittedName>
        <fullName evidence="2">Leucine rich repeat variant</fullName>
    </submittedName>
</protein>
<dbReference type="RefSeq" id="WP_006378762.1">
    <property type="nucleotide sequence ID" value="NZ_AEJB01000361.1"/>
</dbReference>
<gene>
    <name evidence="2" type="ORF">STRTUCAR8_02010</name>
</gene>
<sequence length="134" mass="14888">MPSSTMALHARDRIDPATAELIDRGYRPEKGNRWRPADDFPLPVAVLRRLATDPDPRMRQLAPRDPNLPMELVRRLAADPDESVRRAIVTHSRLPTHDLTELLADSSESVAAAAAANPNLPLRHMHQLLTLAGL</sequence>
<dbReference type="Gene3D" id="1.25.10.10">
    <property type="entry name" value="Leucine-rich Repeat Variant"/>
    <property type="match status" value="1"/>
</dbReference>
<keyword evidence="3" id="KW-1185">Reference proteome</keyword>
<dbReference type="PATRIC" id="fig|698760.3.peg.5540"/>
<evidence type="ECO:0000313" key="3">
    <source>
        <dbReference type="Proteomes" id="UP000010931"/>
    </source>
</evidence>
<dbReference type="Proteomes" id="UP000010931">
    <property type="component" value="Unassembled WGS sequence"/>
</dbReference>
<dbReference type="EMBL" id="AEJB01000361">
    <property type="protein sequence ID" value="ELP65835.1"/>
    <property type="molecule type" value="Genomic_DNA"/>
</dbReference>
<evidence type="ECO:0000256" key="1">
    <source>
        <dbReference type="SAM" id="MobiDB-lite"/>
    </source>
</evidence>
<dbReference type="AlphaFoldDB" id="L7F5A8"/>
<dbReference type="InterPro" id="IPR011989">
    <property type="entry name" value="ARM-like"/>
</dbReference>
<dbReference type="InterPro" id="IPR016024">
    <property type="entry name" value="ARM-type_fold"/>
</dbReference>
<comment type="caution">
    <text evidence="2">The sequence shown here is derived from an EMBL/GenBank/DDBJ whole genome shotgun (WGS) entry which is preliminary data.</text>
</comment>
<feature type="region of interest" description="Disordered" evidence="1">
    <location>
        <begin position="19"/>
        <end position="38"/>
    </location>
</feature>
<dbReference type="GeneID" id="97405833"/>
<accession>L7F5A8</accession>
<proteinExistence type="predicted"/>